<dbReference type="GO" id="GO:0005576">
    <property type="term" value="C:extracellular region"/>
    <property type="evidence" value="ECO:0007669"/>
    <property type="project" value="UniProtKB-SubCell"/>
</dbReference>
<evidence type="ECO:0000256" key="8">
    <source>
        <dbReference type="ARBA" id="ARBA00023098"/>
    </source>
</evidence>
<keyword evidence="7" id="KW-0442">Lipid degradation</keyword>
<accession>A0A383RI68</accession>
<evidence type="ECO:0000256" key="4">
    <source>
        <dbReference type="ARBA" id="ARBA00022525"/>
    </source>
</evidence>
<dbReference type="InterPro" id="IPR029058">
    <property type="entry name" value="AB_hydrolase_fold"/>
</dbReference>
<sequence>MIRKLSSCILLLFILFYSILPNNLPSVHAQADDAIVNNAIANNDFPILLVHGFGGWGRDEMFSFKYWGGLGDIQEQLRKHGHSVYTAAIGTVSSNWDRACELYAQIKGGTVDYGRAHSELYGHERYGRSYEGMYPSWGEIDPNTGRPKQIHVIGHSMGGQTARMLIHLLEKGDAAERAVTAASDLSPLFSDQPLPYVSSLVSLAAPHDGTSFTHFVEGVIPFIHQLIGLIAAASGNAEHPLYDFKLDQWGLKRMPDDSFFDYFQRVINSKFWRISKDSSLWDLSPDGAKQFNEQIQANPSVYYFSIATNKSYRIPLSGWHAPKLLMNPLLLPPSYFVGSFAYDSPGHVVIDEEWWPNDGLVNTISMDGPKNGSNDQIITYQGKPQLGKWNYLGLMDSWDHLDIVGLGLKNTDDFFLDLADMLTDLPPAG</sequence>
<evidence type="ECO:0000313" key="10">
    <source>
        <dbReference type="EMBL" id="SYX86292.1"/>
    </source>
</evidence>
<evidence type="ECO:0000256" key="6">
    <source>
        <dbReference type="ARBA" id="ARBA00022801"/>
    </source>
</evidence>
<dbReference type="Proteomes" id="UP000304148">
    <property type="component" value="Chromosome"/>
</dbReference>
<evidence type="ECO:0000313" key="11">
    <source>
        <dbReference type="Proteomes" id="UP000304148"/>
    </source>
</evidence>
<keyword evidence="4" id="KW-0964">Secreted</keyword>
<dbReference type="AlphaFoldDB" id="A0A383RI68"/>
<dbReference type="EMBL" id="LS992241">
    <property type="protein sequence ID" value="SYX86292.1"/>
    <property type="molecule type" value="Genomic_DNA"/>
</dbReference>
<dbReference type="GO" id="GO:0004806">
    <property type="term" value="F:triacylglycerol lipase activity"/>
    <property type="evidence" value="ECO:0007669"/>
    <property type="project" value="UniProtKB-EC"/>
</dbReference>
<evidence type="ECO:0000256" key="1">
    <source>
        <dbReference type="ARBA" id="ARBA00001024"/>
    </source>
</evidence>
<feature type="domain" description="Lipase-like C-terminal" evidence="9">
    <location>
        <begin position="43"/>
        <end position="421"/>
    </location>
</feature>
<evidence type="ECO:0000256" key="7">
    <source>
        <dbReference type="ARBA" id="ARBA00022963"/>
    </source>
</evidence>
<comment type="subcellular location">
    <subcellularLocation>
        <location evidence="2">Secreted</location>
    </subcellularLocation>
</comment>
<dbReference type="SUPFAM" id="SSF53474">
    <property type="entry name" value="alpha/beta-Hydrolases"/>
    <property type="match status" value="1"/>
</dbReference>
<keyword evidence="6 10" id="KW-0378">Hydrolase</keyword>
<dbReference type="RefSeq" id="WP_138188301.1">
    <property type="nucleotide sequence ID" value="NZ_LS992241.1"/>
</dbReference>
<proteinExistence type="predicted"/>
<organism evidence="10 11">
    <name type="scientific">Paenibacillus alvei</name>
    <name type="common">Bacillus alvei</name>
    <dbReference type="NCBI Taxonomy" id="44250"/>
    <lineage>
        <taxon>Bacteria</taxon>
        <taxon>Bacillati</taxon>
        <taxon>Bacillota</taxon>
        <taxon>Bacilli</taxon>
        <taxon>Bacillales</taxon>
        <taxon>Paenibacillaceae</taxon>
        <taxon>Paenibacillus</taxon>
    </lineage>
</organism>
<dbReference type="PANTHER" id="PTHR34043">
    <property type="entry name" value="ALPHA/BETA-HYDROLASES SUPERFAMILY PROTEIN"/>
    <property type="match status" value="1"/>
</dbReference>
<evidence type="ECO:0000256" key="2">
    <source>
        <dbReference type="ARBA" id="ARBA00004613"/>
    </source>
</evidence>
<evidence type="ECO:0000259" key="9">
    <source>
        <dbReference type="Pfam" id="PF24708"/>
    </source>
</evidence>
<dbReference type="Pfam" id="PF24708">
    <property type="entry name" value="Lip_C"/>
    <property type="match status" value="1"/>
</dbReference>
<evidence type="ECO:0000256" key="3">
    <source>
        <dbReference type="ARBA" id="ARBA00013279"/>
    </source>
</evidence>
<reference evidence="11" key="1">
    <citation type="submission" date="2018-08" db="EMBL/GenBank/DDBJ databases">
        <authorList>
            <person name="Chevrot R."/>
        </authorList>
    </citation>
    <scope>NUCLEOTIDE SEQUENCE [LARGE SCALE GENOMIC DNA]</scope>
</reference>
<protein>
    <recommendedName>
        <fullName evidence="3">triacylglycerol lipase</fullName>
        <ecNumber evidence="3">3.1.1.3</ecNumber>
    </recommendedName>
</protein>
<comment type="catalytic activity">
    <reaction evidence="1">
        <text>a triacylglycerol + H2O = a diacylglycerol + a fatty acid + H(+)</text>
        <dbReference type="Rhea" id="RHEA:12044"/>
        <dbReference type="ChEBI" id="CHEBI:15377"/>
        <dbReference type="ChEBI" id="CHEBI:15378"/>
        <dbReference type="ChEBI" id="CHEBI:17855"/>
        <dbReference type="ChEBI" id="CHEBI:18035"/>
        <dbReference type="ChEBI" id="CHEBI:28868"/>
        <dbReference type="EC" id="3.1.1.3"/>
    </reaction>
</comment>
<keyword evidence="5" id="KW-0732">Signal</keyword>
<dbReference type="PANTHER" id="PTHR34043:SF3">
    <property type="entry name" value="ALPHA_BETA-HYDROLASES SUPERFAMILY PROTEIN"/>
    <property type="match status" value="1"/>
</dbReference>
<dbReference type="GO" id="GO:0016042">
    <property type="term" value="P:lipid catabolic process"/>
    <property type="evidence" value="ECO:0007669"/>
    <property type="project" value="UniProtKB-KW"/>
</dbReference>
<keyword evidence="8" id="KW-0443">Lipid metabolism</keyword>
<name>A0A383RI68_PAEAL</name>
<gene>
    <name evidence="10" type="ORF">PBLR_14714</name>
</gene>
<dbReference type="InterPro" id="IPR056304">
    <property type="entry name" value="Lip-like_C"/>
</dbReference>
<dbReference type="EC" id="3.1.1.3" evidence="3"/>
<dbReference type="Gene3D" id="3.40.50.1820">
    <property type="entry name" value="alpha/beta hydrolase"/>
    <property type="match status" value="1"/>
</dbReference>
<evidence type="ECO:0000256" key="5">
    <source>
        <dbReference type="ARBA" id="ARBA00022729"/>
    </source>
</evidence>